<evidence type="ECO:0000259" key="1">
    <source>
        <dbReference type="PROSITE" id="PS51819"/>
    </source>
</evidence>
<dbReference type="Gene3D" id="3.10.450.50">
    <property type="match status" value="1"/>
</dbReference>
<dbReference type="InterPro" id="IPR009959">
    <property type="entry name" value="Cyclase_SnoaL-like"/>
</dbReference>
<dbReference type="SUPFAM" id="SSF54427">
    <property type="entry name" value="NTF2-like"/>
    <property type="match status" value="1"/>
</dbReference>
<keyword evidence="3" id="KW-1185">Reference proteome</keyword>
<dbReference type="Proteomes" id="UP000635606">
    <property type="component" value="Unassembled WGS sequence"/>
</dbReference>
<evidence type="ECO:0000313" key="3">
    <source>
        <dbReference type="Proteomes" id="UP000635606"/>
    </source>
</evidence>
<dbReference type="InterPro" id="IPR037523">
    <property type="entry name" value="VOC_core"/>
</dbReference>
<sequence length="187" mass="19948">MRFTGASLIADDVPGLVAFYSAVLGVPASGDDVFATVAVPGATLSIFAADALRRMAPVDATTVLELRVDDVDAAHERLRALGVPIVKPPTTQPWGRRSVWLRDPAGTVVTLYRDIAPPPDPADVVASYFHRLLVQRDLSACDDLLAPDYLDHDAPPGTPPGPAATRAYAERLFADHPDLRVDVGPPH</sequence>
<dbReference type="Gene3D" id="3.10.180.10">
    <property type="entry name" value="2,3-Dihydroxybiphenyl 1,2-Dioxygenase, domain 1"/>
    <property type="match status" value="1"/>
</dbReference>
<dbReference type="AlphaFoldDB" id="A0A8J4A6U6"/>
<accession>A0A8J4A6U6</accession>
<proteinExistence type="predicted"/>
<dbReference type="EMBL" id="BOPH01000126">
    <property type="protein sequence ID" value="GIJ73911.1"/>
    <property type="molecule type" value="Genomic_DNA"/>
</dbReference>
<evidence type="ECO:0000313" key="2">
    <source>
        <dbReference type="EMBL" id="GIJ73911.1"/>
    </source>
</evidence>
<gene>
    <name evidence="2" type="ORF">Voc01_088280</name>
</gene>
<dbReference type="SUPFAM" id="SSF54593">
    <property type="entry name" value="Glyoxalase/Bleomycin resistance protein/Dihydroxybiphenyl dioxygenase"/>
    <property type="match status" value="1"/>
</dbReference>
<dbReference type="InterPro" id="IPR004360">
    <property type="entry name" value="Glyas_Fos-R_dOase_dom"/>
</dbReference>
<dbReference type="Pfam" id="PF00903">
    <property type="entry name" value="Glyoxalase"/>
    <property type="match status" value="1"/>
</dbReference>
<dbReference type="InterPro" id="IPR029068">
    <property type="entry name" value="Glyas_Bleomycin-R_OHBP_Dase"/>
</dbReference>
<name>A0A8J4A6U6_9ACTN</name>
<dbReference type="InterPro" id="IPR032710">
    <property type="entry name" value="NTF2-like_dom_sf"/>
</dbReference>
<organism evidence="2 3">
    <name type="scientific">Virgisporangium ochraceum</name>
    <dbReference type="NCBI Taxonomy" id="65505"/>
    <lineage>
        <taxon>Bacteria</taxon>
        <taxon>Bacillati</taxon>
        <taxon>Actinomycetota</taxon>
        <taxon>Actinomycetes</taxon>
        <taxon>Micromonosporales</taxon>
        <taxon>Micromonosporaceae</taxon>
        <taxon>Virgisporangium</taxon>
    </lineage>
</organism>
<dbReference type="RefSeq" id="WP_203933726.1">
    <property type="nucleotide sequence ID" value="NZ_BOPH01000126.1"/>
</dbReference>
<dbReference type="GO" id="GO:0030638">
    <property type="term" value="P:polyketide metabolic process"/>
    <property type="evidence" value="ECO:0007669"/>
    <property type="project" value="InterPro"/>
</dbReference>
<dbReference type="PROSITE" id="PS51819">
    <property type="entry name" value="VOC"/>
    <property type="match status" value="1"/>
</dbReference>
<comment type="caution">
    <text evidence="2">The sequence shown here is derived from an EMBL/GenBank/DDBJ whole genome shotgun (WGS) entry which is preliminary data.</text>
</comment>
<dbReference type="Pfam" id="PF07366">
    <property type="entry name" value="SnoaL"/>
    <property type="match status" value="1"/>
</dbReference>
<feature type="domain" description="VOC" evidence="1">
    <location>
        <begin position="2"/>
        <end position="114"/>
    </location>
</feature>
<protein>
    <recommendedName>
        <fullName evidence="1">VOC domain-containing protein</fullName>
    </recommendedName>
</protein>
<reference evidence="2" key="1">
    <citation type="submission" date="2021-01" db="EMBL/GenBank/DDBJ databases">
        <title>Whole genome shotgun sequence of Virgisporangium ochraceum NBRC 16418.</title>
        <authorList>
            <person name="Komaki H."/>
            <person name="Tamura T."/>
        </authorList>
    </citation>
    <scope>NUCLEOTIDE SEQUENCE</scope>
    <source>
        <strain evidence="2">NBRC 16418</strain>
    </source>
</reference>